<dbReference type="GO" id="GO:0005737">
    <property type="term" value="C:cytoplasm"/>
    <property type="evidence" value="ECO:0007669"/>
    <property type="project" value="UniProtKB-SubCell"/>
</dbReference>
<evidence type="ECO:0000256" key="2">
    <source>
        <dbReference type="ARBA" id="ARBA00022490"/>
    </source>
</evidence>
<organism evidence="11 12">
    <name type="scientific">Fimbriimonas ginsengisoli Gsoil 348</name>
    <dbReference type="NCBI Taxonomy" id="661478"/>
    <lineage>
        <taxon>Bacteria</taxon>
        <taxon>Bacillati</taxon>
        <taxon>Armatimonadota</taxon>
        <taxon>Fimbriimonadia</taxon>
        <taxon>Fimbriimonadales</taxon>
        <taxon>Fimbriimonadaceae</taxon>
        <taxon>Fimbriimonas</taxon>
    </lineage>
</organism>
<dbReference type="HOGENOM" id="CLU_000445_52_2_0"/>
<gene>
    <name evidence="11" type="ORF">OP10G_0183</name>
</gene>
<protein>
    <recommendedName>
        <fullName evidence="8">Methylated-DNA--protein-cysteine methyltransferase</fullName>
        <ecNumber evidence="8">2.1.1.63</ecNumber>
    </recommendedName>
    <alternativeName>
        <fullName evidence="8">6-O-methylguanine-DNA methyltransferase</fullName>
        <shortName evidence="8">MGMT</shortName>
    </alternativeName>
    <alternativeName>
        <fullName evidence="8">O-6-methylguanine-DNA-alkyltransferase</fullName>
    </alternativeName>
</protein>
<dbReference type="KEGG" id="fgi:OP10G_0183"/>
<reference evidence="11 12" key="1">
    <citation type="journal article" date="2014" name="PLoS ONE">
        <title>The first complete genome sequence of the class fimbriimonadia in the phylum armatimonadetes.</title>
        <authorList>
            <person name="Hu Z.Y."/>
            <person name="Wang Y.Z."/>
            <person name="Im W.T."/>
            <person name="Wang S.Y."/>
            <person name="Zhao G.P."/>
            <person name="Zheng H.J."/>
            <person name="Quan Z.X."/>
        </authorList>
    </citation>
    <scope>NUCLEOTIDE SEQUENCE [LARGE SCALE GENOMIC DNA]</scope>
    <source>
        <strain evidence="11">Gsoil 348</strain>
    </source>
</reference>
<dbReference type="GO" id="GO:0003908">
    <property type="term" value="F:methylated-DNA-[protein]-cysteine S-methyltransferase activity"/>
    <property type="evidence" value="ECO:0007669"/>
    <property type="project" value="UniProtKB-UniRule"/>
</dbReference>
<evidence type="ECO:0000256" key="4">
    <source>
        <dbReference type="ARBA" id="ARBA00022679"/>
    </source>
</evidence>
<dbReference type="PANTHER" id="PTHR10815">
    <property type="entry name" value="METHYLATED-DNA--PROTEIN-CYSTEINE METHYLTRANSFERASE"/>
    <property type="match status" value="1"/>
</dbReference>
<dbReference type="Pfam" id="PF01035">
    <property type="entry name" value="DNA_binding_1"/>
    <property type="match status" value="1"/>
</dbReference>
<proteinExistence type="inferred from homology"/>
<dbReference type="InterPro" id="IPR036217">
    <property type="entry name" value="MethylDNA_cys_MeTrfase_DNAb"/>
</dbReference>
<accession>A0A068NJA2</accession>
<keyword evidence="6 8" id="KW-0234">DNA repair</keyword>
<keyword evidence="4 8" id="KW-0808">Transferase</keyword>
<dbReference type="PANTHER" id="PTHR10815:SF5">
    <property type="entry name" value="METHYLATED-DNA--PROTEIN-CYSTEINE METHYLTRANSFERASE"/>
    <property type="match status" value="1"/>
</dbReference>
<evidence type="ECO:0000259" key="9">
    <source>
        <dbReference type="Pfam" id="PF01035"/>
    </source>
</evidence>
<comment type="catalytic activity">
    <reaction evidence="1 8">
        <text>a 4-O-methyl-thymidine in DNA + L-cysteinyl-[protein] = a thymidine in DNA + S-methyl-L-cysteinyl-[protein]</text>
        <dbReference type="Rhea" id="RHEA:53428"/>
        <dbReference type="Rhea" id="RHEA-COMP:10131"/>
        <dbReference type="Rhea" id="RHEA-COMP:10132"/>
        <dbReference type="Rhea" id="RHEA-COMP:13555"/>
        <dbReference type="Rhea" id="RHEA-COMP:13556"/>
        <dbReference type="ChEBI" id="CHEBI:29950"/>
        <dbReference type="ChEBI" id="CHEBI:82612"/>
        <dbReference type="ChEBI" id="CHEBI:137386"/>
        <dbReference type="ChEBI" id="CHEBI:137387"/>
        <dbReference type="EC" id="2.1.1.63"/>
    </reaction>
</comment>
<dbReference type="PROSITE" id="PS00374">
    <property type="entry name" value="MGMT"/>
    <property type="match status" value="1"/>
</dbReference>
<comment type="subcellular location">
    <subcellularLocation>
        <location evidence="8">Cytoplasm</location>
    </subcellularLocation>
</comment>
<comment type="miscellaneous">
    <text evidence="8">This enzyme catalyzes only one turnover and therefore is not strictly catalytic. According to one definition, an enzyme is a biocatalyst that acts repeatedly and over many reaction cycles.</text>
</comment>
<dbReference type="CDD" id="cd06445">
    <property type="entry name" value="ATase"/>
    <property type="match status" value="1"/>
</dbReference>
<dbReference type="OrthoDB" id="9802228at2"/>
<dbReference type="InterPro" id="IPR036388">
    <property type="entry name" value="WH-like_DNA-bd_sf"/>
</dbReference>
<comment type="function">
    <text evidence="8">Involved in the cellular defense against the biological effects of O6-methylguanine (O6-MeG) and O4-methylthymine (O4-MeT) in DNA. Repairs the methylated nucleobase in DNA by stoichiometrically transferring the methyl group to a cysteine residue in the enzyme. This is a suicide reaction: the enzyme is irreversibly inactivated.</text>
</comment>
<evidence type="ECO:0000256" key="1">
    <source>
        <dbReference type="ARBA" id="ARBA00001286"/>
    </source>
</evidence>
<dbReference type="Pfam" id="PF02870">
    <property type="entry name" value="Methyltransf_1N"/>
    <property type="match status" value="1"/>
</dbReference>
<dbReference type="STRING" id="661478.OP10G_0183"/>
<dbReference type="EC" id="2.1.1.63" evidence="8"/>
<dbReference type="InterPro" id="IPR023546">
    <property type="entry name" value="MGMT"/>
</dbReference>
<keyword evidence="5 8" id="KW-0227">DNA damage</keyword>
<dbReference type="GO" id="GO:0006307">
    <property type="term" value="P:DNA alkylation repair"/>
    <property type="evidence" value="ECO:0007669"/>
    <property type="project" value="UniProtKB-UniRule"/>
</dbReference>
<dbReference type="InterPro" id="IPR001497">
    <property type="entry name" value="MethylDNA_cys_MeTrfase_AS"/>
</dbReference>
<feature type="domain" description="Methylguanine DNA methyltransferase ribonuclease-like" evidence="10">
    <location>
        <begin position="4"/>
        <end position="72"/>
    </location>
</feature>
<dbReference type="GO" id="GO:0032259">
    <property type="term" value="P:methylation"/>
    <property type="evidence" value="ECO:0007669"/>
    <property type="project" value="UniProtKB-KW"/>
</dbReference>
<evidence type="ECO:0000256" key="3">
    <source>
        <dbReference type="ARBA" id="ARBA00022603"/>
    </source>
</evidence>
<dbReference type="InterPro" id="IPR036631">
    <property type="entry name" value="MGMT_N_sf"/>
</dbReference>
<feature type="domain" description="Methylated-DNA-[protein]-cysteine S-methyltransferase DNA binding" evidence="9">
    <location>
        <begin position="78"/>
        <end position="158"/>
    </location>
</feature>
<feature type="active site" description="Nucleophile; methyl group acceptor" evidence="8">
    <location>
        <position position="129"/>
    </location>
</feature>
<evidence type="ECO:0000256" key="5">
    <source>
        <dbReference type="ARBA" id="ARBA00022763"/>
    </source>
</evidence>
<evidence type="ECO:0000256" key="8">
    <source>
        <dbReference type="HAMAP-Rule" id="MF_00772"/>
    </source>
</evidence>
<evidence type="ECO:0000313" key="12">
    <source>
        <dbReference type="Proteomes" id="UP000027982"/>
    </source>
</evidence>
<dbReference type="Gene3D" id="1.10.10.10">
    <property type="entry name" value="Winged helix-like DNA-binding domain superfamily/Winged helix DNA-binding domain"/>
    <property type="match status" value="1"/>
</dbReference>
<dbReference type="Gene3D" id="3.30.160.70">
    <property type="entry name" value="Methylated DNA-protein cysteine methyltransferase domain"/>
    <property type="match status" value="1"/>
</dbReference>
<keyword evidence="12" id="KW-1185">Reference proteome</keyword>
<dbReference type="Proteomes" id="UP000027982">
    <property type="component" value="Chromosome"/>
</dbReference>
<dbReference type="HAMAP" id="MF_00772">
    <property type="entry name" value="OGT"/>
    <property type="match status" value="1"/>
</dbReference>
<evidence type="ECO:0000259" key="10">
    <source>
        <dbReference type="Pfam" id="PF02870"/>
    </source>
</evidence>
<dbReference type="RefSeq" id="WP_025227775.1">
    <property type="nucleotide sequence ID" value="NZ_CP007139.1"/>
</dbReference>
<name>A0A068NJA2_FIMGI</name>
<keyword evidence="2 8" id="KW-0963">Cytoplasm</keyword>
<dbReference type="AlphaFoldDB" id="A0A068NJA2"/>
<comment type="catalytic activity">
    <reaction evidence="7 8">
        <text>a 6-O-methyl-2'-deoxyguanosine in DNA + L-cysteinyl-[protein] = S-methyl-L-cysteinyl-[protein] + a 2'-deoxyguanosine in DNA</text>
        <dbReference type="Rhea" id="RHEA:24000"/>
        <dbReference type="Rhea" id="RHEA-COMP:10131"/>
        <dbReference type="Rhea" id="RHEA-COMP:10132"/>
        <dbReference type="Rhea" id="RHEA-COMP:11367"/>
        <dbReference type="Rhea" id="RHEA-COMP:11368"/>
        <dbReference type="ChEBI" id="CHEBI:29950"/>
        <dbReference type="ChEBI" id="CHEBI:82612"/>
        <dbReference type="ChEBI" id="CHEBI:85445"/>
        <dbReference type="ChEBI" id="CHEBI:85448"/>
        <dbReference type="EC" id="2.1.1.63"/>
    </reaction>
</comment>
<dbReference type="InterPro" id="IPR014048">
    <property type="entry name" value="MethylDNA_cys_MeTrfase_DNA-bd"/>
</dbReference>
<evidence type="ECO:0000313" key="11">
    <source>
        <dbReference type="EMBL" id="AIE83551.1"/>
    </source>
</evidence>
<evidence type="ECO:0000256" key="6">
    <source>
        <dbReference type="ARBA" id="ARBA00023204"/>
    </source>
</evidence>
<dbReference type="SUPFAM" id="SSF46767">
    <property type="entry name" value="Methylated DNA-protein cysteine methyltransferase, C-terminal domain"/>
    <property type="match status" value="1"/>
</dbReference>
<comment type="similarity">
    <text evidence="8">Belongs to the MGMT family.</text>
</comment>
<sequence>MATYYDTLSTPIGELLLIANEAGELTHLYTGQGSKWLSRHPGAERDPKRLAPAKTQLSEYFEGKRRTFDLPLGAAGSEFQHRVWEALMEIPFGETRSYGQLAAQLGVPNASRAVGRANATNPIGIIVPCHRVIGSNGTLTGYAGGLPTKEWLLRHEGVPVGKEQPAFEL</sequence>
<dbReference type="EMBL" id="CP007139">
    <property type="protein sequence ID" value="AIE83551.1"/>
    <property type="molecule type" value="Genomic_DNA"/>
</dbReference>
<dbReference type="NCBIfam" id="TIGR00589">
    <property type="entry name" value="ogt"/>
    <property type="match status" value="1"/>
</dbReference>
<keyword evidence="3 8" id="KW-0489">Methyltransferase</keyword>
<dbReference type="FunFam" id="1.10.10.10:FF:000337">
    <property type="entry name" value="Methylated-DNA--protein-cysteine methyltransferase"/>
    <property type="match status" value="1"/>
</dbReference>
<evidence type="ECO:0000256" key="7">
    <source>
        <dbReference type="ARBA" id="ARBA00049348"/>
    </source>
</evidence>
<dbReference type="SUPFAM" id="SSF53155">
    <property type="entry name" value="Methylated DNA-protein cysteine methyltransferase domain"/>
    <property type="match status" value="1"/>
</dbReference>
<dbReference type="InterPro" id="IPR008332">
    <property type="entry name" value="MethylG_MeTrfase_N"/>
</dbReference>
<dbReference type="eggNOG" id="COG0350">
    <property type="taxonomic scope" value="Bacteria"/>
</dbReference>